<dbReference type="InterPro" id="IPR036291">
    <property type="entry name" value="NAD(P)-bd_dom_sf"/>
</dbReference>
<reference evidence="3" key="1">
    <citation type="submission" date="2016-10" db="EMBL/GenBank/DDBJ databases">
        <title>Sequence of Gallionella enrichment culture.</title>
        <authorList>
            <person name="Poehlein A."/>
            <person name="Muehling M."/>
            <person name="Daniel R."/>
        </authorList>
    </citation>
    <scope>NUCLEOTIDE SEQUENCE</scope>
</reference>
<name>A0A1J5R1E7_9ZZZZ</name>
<dbReference type="EMBL" id="MLJW01000513">
    <property type="protein sequence ID" value="OIQ85895.1"/>
    <property type="molecule type" value="Genomic_DNA"/>
</dbReference>
<dbReference type="PROSITE" id="PS00061">
    <property type="entry name" value="ADH_SHORT"/>
    <property type="match status" value="1"/>
</dbReference>
<organism evidence="3">
    <name type="scientific">mine drainage metagenome</name>
    <dbReference type="NCBI Taxonomy" id="410659"/>
    <lineage>
        <taxon>unclassified sequences</taxon>
        <taxon>metagenomes</taxon>
        <taxon>ecological metagenomes</taxon>
    </lineage>
</organism>
<dbReference type="EC" id="1.1.1.100" evidence="3"/>
<dbReference type="CDD" id="cd05233">
    <property type="entry name" value="SDR_c"/>
    <property type="match status" value="1"/>
</dbReference>
<dbReference type="Pfam" id="PF13561">
    <property type="entry name" value="adh_short_C2"/>
    <property type="match status" value="1"/>
</dbReference>
<sequence>MSGAGGSRRLLLFGASGSIGGAVSELFRRQGWQIIAVTRGNPIPETGLHWDPLDEADLAGRKGLAAFAPFDAVCWAQGQNCNDSVYDFNIAAHNDMYRANVLYVLASMHHLVRAGHLAKPARLCLISSIWQNIARQNKLSYSVTKSALHGLVLSAANDLGRDGHLVNAVLPGALDTPMTRSNLAPEQLEKMTDSTQFGRLPTLQDVASIVHYLCSEANTGLTGQFIKADLGFSDVRII</sequence>
<accession>A0A1J5R1E7</accession>
<comment type="similarity">
    <text evidence="1">Belongs to the short-chain dehydrogenases/reductases (SDR) family.</text>
</comment>
<dbReference type="PANTHER" id="PTHR43477">
    <property type="entry name" value="DIHYDROANTICAPSIN 7-DEHYDROGENASE"/>
    <property type="match status" value="1"/>
</dbReference>
<evidence type="ECO:0000313" key="3">
    <source>
        <dbReference type="EMBL" id="OIQ85895.1"/>
    </source>
</evidence>
<dbReference type="GO" id="GO:0004316">
    <property type="term" value="F:3-oxoacyl-[acyl-carrier-protein] reductase (NADPH) activity"/>
    <property type="evidence" value="ECO:0007669"/>
    <property type="project" value="UniProtKB-EC"/>
</dbReference>
<dbReference type="SUPFAM" id="SSF51735">
    <property type="entry name" value="NAD(P)-binding Rossmann-fold domains"/>
    <property type="match status" value="1"/>
</dbReference>
<dbReference type="AlphaFoldDB" id="A0A1J5R1E7"/>
<evidence type="ECO:0000256" key="1">
    <source>
        <dbReference type="ARBA" id="ARBA00006484"/>
    </source>
</evidence>
<dbReference type="PRINTS" id="PR00081">
    <property type="entry name" value="GDHRDH"/>
</dbReference>
<dbReference type="InterPro" id="IPR002347">
    <property type="entry name" value="SDR_fam"/>
</dbReference>
<dbReference type="Gene3D" id="3.40.50.720">
    <property type="entry name" value="NAD(P)-binding Rossmann-like Domain"/>
    <property type="match status" value="1"/>
</dbReference>
<evidence type="ECO:0000256" key="2">
    <source>
        <dbReference type="ARBA" id="ARBA00023002"/>
    </source>
</evidence>
<dbReference type="PANTHER" id="PTHR43477:SF1">
    <property type="entry name" value="DIHYDROANTICAPSIN 7-DEHYDROGENASE"/>
    <property type="match status" value="1"/>
</dbReference>
<gene>
    <name evidence="3" type="primary">fabG_54</name>
    <name evidence="3" type="ORF">GALL_322590</name>
</gene>
<dbReference type="InterPro" id="IPR051122">
    <property type="entry name" value="SDR_DHRS6-like"/>
</dbReference>
<dbReference type="InterPro" id="IPR020904">
    <property type="entry name" value="Sc_DH/Rdtase_CS"/>
</dbReference>
<protein>
    <submittedName>
        <fullName evidence="3">3-oxoacyl-[acyl-carrier-protein] reductase FabG</fullName>
        <ecNumber evidence="3">1.1.1.100</ecNumber>
    </submittedName>
</protein>
<keyword evidence="2 3" id="KW-0560">Oxidoreductase</keyword>
<proteinExistence type="inferred from homology"/>
<comment type="caution">
    <text evidence="3">The sequence shown here is derived from an EMBL/GenBank/DDBJ whole genome shotgun (WGS) entry which is preliminary data.</text>
</comment>